<dbReference type="Pfam" id="PF00156">
    <property type="entry name" value="Pribosyltran"/>
    <property type="match status" value="1"/>
</dbReference>
<dbReference type="Proteomes" id="UP000465304">
    <property type="component" value="Unassembled WGS sequence"/>
</dbReference>
<dbReference type="Gene3D" id="3.40.50.1820">
    <property type="entry name" value="alpha/beta hydrolase"/>
    <property type="match status" value="1"/>
</dbReference>
<dbReference type="Gene3D" id="3.30.1310.20">
    <property type="entry name" value="PRTase-like"/>
    <property type="match status" value="1"/>
</dbReference>
<reference evidence="2 3" key="1">
    <citation type="journal article" date="2019" name="Emerg. Microbes Infect.">
        <title>Comprehensive subspecies identification of 175 nontuberculous mycobacteria species based on 7547 genomic profiles.</title>
        <authorList>
            <person name="Matsumoto Y."/>
            <person name="Kinjo T."/>
            <person name="Motooka D."/>
            <person name="Nabeya D."/>
            <person name="Jung N."/>
            <person name="Uechi K."/>
            <person name="Horii T."/>
            <person name="Iida T."/>
            <person name="Fujita J."/>
            <person name="Nakamura S."/>
        </authorList>
    </citation>
    <scope>NUCLEOTIDE SEQUENCE [LARGE SCALE GENOMIC DNA]</scope>
    <source>
        <strain evidence="2 3">JCM 30996</strain>
    </source>
</reference>
<gene>
    <name evidence="2" type="ORF">MHIP_40770</name>
</gene>
<protein>
    <recommendedName>
        <fullName evidence="1">Phosphoribosyltransferase domain-containing protein</fullName>
    </recommendedName>
</protein>
<dbReference type="Gene3D" id="3.40.50.2020">
    <property type="match status" value="1"/>
</dbReference>
<evidence type="ECO:0000313" key="3">
    <source>
        <dbReference type="Proteomes" id="UP000465304"/>
    </source>
</evidence>
<feature type="domain" description="Phosphoribosyltransferase" evidence="1">
    <location>
        <begin position="6"/>
        <end position="172"/>
    </location>
</feature>
<dbReference type="InterPro" id="IPR029058">
    <property type="entry name" value="AB_hydrolase_fold"/>
</dbReference>
<dbReference type="EMBL" id="BLLB01000002">
    <property type="protein sequence ID" value="GFH03594.1"/>
    <property type="molecule type" value="Genomic_DNA"/>
</dbReference>
<keyword evidence="3" id="KW-1185">Reference proteome</keyword>
<dbReference type="CDD" id="cd06223">
    <property type="entry name" value="PRTases_typeI"/>
    <property type="match status" value="1"/>
</dbReference>
<comment type="caution">
    <text evidence="2">The sequence shown here is derived from an EMBL/GenBank/DDBJ whole genome shotgun (WGS) entry which is preliminary data.</text>
</comment>
<dbReference type="InterPro" id="IPR029057">
    <property type="entry name" value="PRTase-like"/>
</dbReference>
<sequence length="435" mass="46529">MDAGRQLAQRLDPLRGQDIVVLGLPRGGVPVGFQVAQSLHAPLDVLMVRKLGVPFQPELAFGAIGEDGVRVLNDRVVHEAHLDGDAMDAVERKQRAELRRRVERFRAGRSRIPLTGRIAVIVDDGIATGATAKAACQVARAHGANRVVLAVPIGPDDLAERFAGYADEVICLRTPTYFSAVGQGYRHFTQTSDDEVVALLDRARSGMPKPAGTGAEDPPMWDEEVEVAAGPVMLAGHLTVPENPSGVVVFAHGSGSSRHSPRNRYVAEVLNEAGLATLLFDLLTPEEERHRANVFDIELLARRLVDVTFWLAGRPATASLPVGYFGASTGAGAALVAAADPRTKVGAVVSRGGRPDLAGRSLMKVSVPTLLIVGGQDDVVFELNRQAQAAIPGKCKLSVVPRATHLFEEPGTLEQVAKLACEWFVDHLSRVVVRP</sequence>
<organism evidence="2 3">
    <name type="scientific">Mycolicibacterium hippocampi</name>
    <dbReference type="NCBI Taxonomy" id="659824"/>
    <lineage>
        <taxon>Bacteria</taxon>
        <taxon>Bacillati</taxon>
        <taxon>Actinomycetota</taxon>
        <taxon>Actinomycetes</taxon>
        <taxon>Mycobacteriales</taxon>
        <taxon>Mycobacteriaceae</taxon>
        <taxon>Mycolicibacterium</taxon>
    </lineage>
</organism>
<accession>A0A7I9ZRD0</accession>
<dbReference type="AlphaFoldDB" id="A0A7I9ZRD0"/>
<name>A0A7I9ZRD0_9MYCO</name>
<dbReference type="PANTHER" id="PTHR31299:SF0">
    <property type="entry name" value="ESTERASE, PUTATIVE (AFU_ORTHOLOGUE AFUA_1G05850)-RELATED"/>
    <property type="match status" value="1"/>
</dbReference>
<dbReference type="SUPFAM" id="SSF53474">
    <property type="entry name" value="alpha/beta-Hydrolases"/>
    <property type="match status" value="1"/>
</dbReference>
<dbReference type="InterPro" id="IPR052036">
    <property type="entry name" value="Hydrolase/PRTase-associated"/>
</dbReference>
<dbReference type="InterPro" id="IPR000836">
    <property type="entry name" value="PRTase_dom"/>
</dbReference>
<evidence type="ECO:0000259" key="1">
    <source>
        <dbReference type="Pfam" id="PF00156"/>
    </source>
</evidence>
<proteinExistence type="predicted"/>
<dbReference type="SUPFAM" id="SSF53271">
    <property type="entry name" value="PRTase-like"/>
    <property type="match status" value="1"/>
</dbReference>
<evidence type="ECO:0000313" key="2">
    <source>
        <dbReference type="EMBL" id="GFH03594.1"/>
    </source>
</evidence>
<dbReference type="PANTHER" id="PTHR31299">
    <property type="entry name" value="ESTERASE, PUTATIVE (AFU_ORTHOLOGUE AFUA_1G05850)-RELATED"/>
    <property type="match status" value="1"/>
</dbReference>